<keyword evidence="1" id="KW-0812">Transmembrane</keyword>
<dbReference type="RefSeq" id="WP_096296403.1">
    <property type="nucleotide sequence ID" value="NZ_CP023406.1"/>
</dbReference>
<sequence length="145" mass="15429">MSLAGSHAPGRIRASTVALAGGGVALAAGGAWLLRTFDPNAPGNPFPACMFYSATGWHCPGCGLTRSLHALVHGDLPRAFSMNPLLLALLALAPLLAAWHLGWRPTWLQHLARIASDPRPWVALVLVYWVARNLPWAPFTLLAPG</sequence>
<evidence type="ECO:0000313" key="3">
    <source>
        <dbReference type="Proteomes" id="UP000218968"/>
    </source>
</evidence>
<accession>A0A290XA84</accession>
<gene>
    <name evidence="2" type="ORF">CNR27_00190</name>
</gene>
<evidence type="ECO:0000256" key="1">
    <source>
        <dbReference type="SAM" id="Phobius"/>
    </source>
</evidence>
<dbReference type="Pfam" id="PF10825">
    <property type="entry name" value="DUF2752"/>
    <property type="match status" value="1"/>
</dbReference>
<keyword evidence="1" id="KW-1133">Transmembrane helix</keyword>
<feature type="transmembrane region" description="Helical" evidence="1">
    <location>
        <begin position="12"/>
        <end position="34"/>
    </location>
</feature>
<dbReference type="InterPro" id="IPR021215">
    <property type="entry name" value="DUF2752"/>
</dbReference>
<feature type="transmembrane region" description="Helical" evidence="1">
    <location>
        <begin position="85"/>
        <end position="103"/>
    </location>
</feature>
<organism evidence="2 3">
    <name type="scientific">Luteimonas chenhongjianii</name>
    <dbReference type="NCBI Taxonomy" id="2006110"/>
    <lineage>
        <taxon>Bacteria</taxon>
        <taxon>Pseudomonadati</taxon>
        <taxon>Pseudomonadota</taxon>
        <taxon>Gammaproteobacteria</taxon>
        <taxon>Lysobacterales</taxon>
        <taxon>Lysobacteraceae</taxon>
        <taxon>Luteimonas</taxon>
    </lineage>
</organism>
<dbReference type="OrthoDB" id="5966662at2"/>
<dbReference type="AlphaFoldDB" id="A0A290XA84"/>
<evidence type="ECO:0008006" key="4">
    <source>
        <dbReference type="Google" id="ProtNLM"/>
    </source>
</evidence>
<evidence type="ECO:0000313" key="2">
    <source>
        <dbReference type="EMBL" id="ATD66072.1"/>
    </source>
</evidence>
<keyword evidence="3" id="KW-1185">Reference proteome</keyword>
<keyword evidence="1" id="KW-0472">Membrane</keyword>
<reference evidence="3" key="1">
    <citation type="submission" date="2017-09" db="EMBL/GenBank/DDBJ databases">
        <title>Luteimonas liuhanmingii sp.nov., isolated from the intestinal contents of Tibetan Plateau Pika in Yushu, Qinghai Province, China.</title>
        <authorList>
            <person name="Gui Z."/>
        </authorList>
    </citation>
    <scope>NUCLEOTIDE SEQUENCE [LARGE SCALE GENOMIC DNA]</scope>
    <source>
        <strain evidence="3">100111</strain>
    </source>
</reference>
<name>A0A290XA84_9GAMM</name>
<dbReference type="KEGG" id="lum:CNR27_00190"/>
<protein>
    <recommendedName>
        <fullName evidence="4">DUF2752 domain-containing protein</fullName>
    </recommendedName>
</protein>
<dbReference type="Proteomes" id="UP000218968">
    <property type="component" value="Chromosome"/>
</dbReference>
<proteinExistence type="predicted"/>
<dbReference type="EMBL" id="CP023406">
    <property type="protein sequence ID" value="ATD66072.1"/>
    <property type="molecule type" value="Genomic_DNA"/>
</dbReference>